<sequence length="192" mass="21203">MNFIALVVCLKLETGVIQVSKLGKLKYKNESQSVQDVKAHDLRQMFLAMTHEADLIVINPSSCISSLVYCLRSENIDSVNSSDVLGTFVATDLESGENRSLNPLGPSRGAIWFGFVGLDRAAKKKTAIALAEVERENVVDFIADELVKKQLSVVFLNNVDMTDIVTQHHLYRAITTGILVYILLLKIVYASS</sequence>
<dbReference type="PANTHER" id="PTHR43061:SF1">
    <property type="entry name" value="GTP DIPHOSPHOKINASE RSH1, CHLOROPLASTIC-RELATED"/>
    <property type="match status" value="1"/>
</dbReference>
<dbReference type="EMBL" id="BKCJ010147416">
    <property type="protein sequence ID" value="GEY03983.1"/>
    <property type="molecule type" value="Genomic_DNA"/>
</dbReference>
<accession>A0A699HIY0</accession>
<organism evidence="1">
    <name type="scientific">Tanacetum cinerariifolium</name>
    <name type="common">Dalmatian daisy</name>
    <name type="synonym">Chrysanthemum cinerariifolium</name>
    <dbReference type="NCBI Taxonomy" id="118510"/>
    <lineage>
        <taxon>Eukaryota</taxon>
        <taxon>Viridiplantae</taxon>
        <taxon>Streptophyta</taxon>
        <taxon>Embryophyta</taxon>
        <taxon>Tracheophyta</taxon>
        <taxon>Spermatophyta</taxon>
        <taxon>Magnoliopsida</taxon>
        <taxon>eudicotyledons</taxon>
        <taxon>Gunneridae</taxon>
        <taxon>Pentapetalae</taxon>
        <taxon>asterids</taxon>
        <taxon>campanulids</taxon>
        <taxon>Asterales</taxon>
        <taxon>Asteraceae</taxon>
        <taxon>Asteroideae</taxon>
        <taxon>Anthemideae</taxon>
        <taxon>Anthemidinae</taxon>
        <taxon>Tanacetum</taxon>
    </lineage>
</organism>
<proteinExistence type="predicted"/>
<reference evidence="1" key="1">
    <citation type="journal article" date="2019" name="Sci. Rep.">
        <title>Draft genome of Tanacetum cinerariifolium, the natural source of mosquito coil.</title>
        <authorList>
            <person name="Yamashiro T."/>
            <person name="Shiraishi A."/>
            <person name="Satake H."/>
            <person name="Nakayama K."/>
        </authorList>
    </citation>
    <scope>NUCLEOTIDE SEQUENCE</scope>
</reference>
<dbReference type="PANTHER" id="PTHR43061">
    <property type="entry name" value="GTP DIPHOSPHOKINASE RSH1, CHLOROPLASTIC-RELATED"/>
    <property type="match status" value="1"/>
</dbReference>
<name>A0A699HIY0_TANCI</name>
<dbReference type="AlphaFoldDB" id="A0A699HIY0"/>
<comment type="caution">
    <text evidence="1">The sequence shown here is derived from an EMBL/GenBank/DDBJ whole genome shotgun (WGS) entry which is preliminary data.</text>
</comment>
<protein>
    <submittedName>
        <fullName evidence="1">Double Clp-N motif-containing protein</fullName>
    </submittedName>
</protein>
<evidence type="ECO:0000313" key="1">
    <source>
        <dbReference type="EMBL" id="GEY03983.1"/>
    </source>
</evidence>
<gene>
    <name evidence="1" type="ORF">Tci_375957</name>
</gene>